<protein>
    <recommendedName>
        <fullName evidence="5">Anti-sigma factor</fullName>
    </recommendedName>
</protein>
<proteinExistence type="predicted"/>
<dbReference type="Pfam" id="PF20881">
    <property type="entry name" value="G1_gp67_C"/>
    <property type="match status" value="1"/>
</dbReference>
<sequence length="219" mass="25718">MKLKINNKDRGDLVVFHKNKEYKEIKVPLDNLEEWYPFSFAYEYKLDKFGKALELKRLRSTLPTSYGISDNSTHTVSKDSCKCDLLTWVNPAVKRENMRVIAKAKSYGLPVINEPYTKQDVNRGMKELGVIFNNLKDIVVKRYLKDKSEEEIKRFNMKAEENQLSEALQKSDVAVDLTYSELGQVYRMLTLMKKIVRHREAVNMDMDIYKNYEELLNTI</sequence>
<evidence type="ECO:0008006" key="5">
    <source>
        <dbReference type="Google" id="ProtNLM"/>
    </source>
</evidence>
<dbReference type="InterPro" id="IPR049102">
    <property type="entry name" value="Gp67_N"/>
</dbReference>
<reference evidence="4" key="1">
    <citation type="submission" date="2016-04" db="EMBL/GenBank/DDBJ databases">
        <authorList>
            <person name="Gasior T."/>
        </authorList>
    </citation>
    <scope>NUCLEOTIDE SEQUENCE [LARGE SCALE GENOMIC DNA]</scope>
</reference>
<feature type="domain" description="Gp67 C-terminal" evidence="2">
    <location>
        <begin position="97"/>
        <end position="196"/>
    </location>
</feature>
<dbReference type="InterPro" id="IPR049103">
    <property type="entry name" value="Gp67_C"/>
</dbReference>
<evidence type="ECO:0000313" key="3">
    <source>
        <dbReference type="EMBL" id="ANT44795.1"/>
    </source>
</evidence>
<evidence type="ECO:0000259" key="2">
    <source>
        <dbReference type="Pfam" id="PF20881"/>
    </source>
</evidence>
<dbReference type="EMBL" id="KX171212">
    <property type="protein sequence ID" value="ANT44795.1"/>
    <property type="molecule type" value="Genomic_DNA"/>
</dbReference>
<name>A0A1X9I9L3_9CAUD</name>
<evidence type="ECO:0000313" key="4">
    <source>
        <dbReference type="Proteomes" id="UP000224459"/>
    </source>
</evidence>
<evidence type="ECO:0000259" key="1">
    <source>
        <dbReference type="Pfam" id="PF20880"/>
    </source>
</evidence>
<organism evidence="3 4">
    <name type="scientific">Staphylococcus phage vB_SscM-1</name>
    <dbReference type="NCBI Taxonomy" id="1868844"/>
    <lineage>
        <taxon>Viruses</taxon>
        <taxon>Duplodnaviria</taxon>
        <taxon>Heunggongvirae</taxon>
        <taxon>Uroviricota</taxon>
        <taxon>Caudoviricetes</taxon>
        <taxon>Herelleviridae</taxon>
        <taxon>Twortvirinae</taxon>
        <taxon>Sciuriunavirus</taxon>
        <taxon>Sciuriunavirus SscM1</taxon>
    </lineage>
</organism>
<dbReference type="Gene3D" id="6.10.140.1800">
    <property type="match status" value="1"/>
</dbReference>
<accession>A0A1X9I9L3</accession>
<dbReference type="Proteomes" id="UP000224459">
    <property type="component" value="Segment"/>
</dbReference>
<gene>
    <name evidence="3" type="ORF">vB_SscM-1_131</name>
</gene>
<dbReference type="Pfam" id="PF20880">
    <property type="entry name" value="G1_gp67_N"/>
    <property type="match status" value="1"/>
</dbReference>
<feature type="domain" description="Gp67 N-terminal" evidence="1">
    <location>
        <begin position="11"/>
        <end position="85"/>
    </location>
</feature>
<keyword evidence="4" id="KW-1185">Reference proteome</keyword>